<dbReference type="GO" id="GO:0007165">
    <property type="term" value="P:signal transduction"/>
    <property type="evidence" value="ECO:0007669"/>
    <property type="project" value="TreeGrafter"/>
</dbReference>
<evidence type="ECO:0000256" key="6">
    <source>
        <dbReference type="RuleBase" id="RU364068"/>
    </source>
</evidence>
<evidence type="ECO:0000313" key="7">
    <source>
        <dbReference type="EMBL" id="SHI04866.1"/>
    </source>
</evidence>
<evidence type="ECO:0000313" key="8">
    <source>
        <dbReference type="Proteomes" id="UP000184221"/>
    </source>
</evidence>
<keyword evidence="5 6" id="KW-0460">Magnesium</keyword>
<dbReference type="EC" id="3.1.3.25" evidence="6"/>
<dbReference type="GO" id="GO:0006020">
    <property type="term" value="P:inositol metabolic process"/>
    <property type="evidence" value="ECO:0007669"/>
    <property type="project" value="TreeGrafter"/>
</dbReference>
<feature type="binding site" evidence="5">
    <location>
        <position position="87"/>
    </location>
    <ligand>
        <name>Mg(2+)</name>
        <dbReference type="ChEBI" id="CHEBI:18420"/>
        <label>1</label>
        <note>catalytic</note>
    </ligand>
</feature>
<evidence type="ECO:0000256" key="2">
    <source>
        <dbReference type="ARBA" id="ARBA00001946"/>
    </source>
</evidence>
<dbReference type="OrthoDB" id="9785695at2"/>
<evidence type="ECO:0000256" key="4">
    <source>
        <dbReference type="ARBA" id="ARBA00022801"/>
    </source>
</evidence>
<proteinExistence type="inferred from homology"/>
<dbReference type="PRINTS" id="PR00377">
    <property type="entry name" value="IMPHPHTASES"/>
</dbReference>
<dbReference type="PANTHER" id="PTHR20854:SF4">
    <property type="entry name" value="INOSITOL-1-MONOPHOSPHATASE-RELATED"/>
    <property type="match status" value="1"/>
</dbReference>
<feature type="binding site" evidence="5">
    <location>
        <position position="214"/>
    </location>
    <ligand>
        <name>Mg(2+)</name>
        <dbReference type="ChEBI" id="CHEBI:18420"/>
        <label>1</label>
        <note>catalytic</note>
    </ligand>
</feature>
<evidence type="ECO:0000256" key="3">
    <source>
        <dbReference type="ARBA" id="ARBA00009759"/>
    </source>
</evidence>
<keyword evidence="4 6" id="KW-0378">Hydrolase</keyword>
<reference evidence="7 8" key="1">
    <citation type="submission" date="2016-11" db="EMBL/GenBank/DDBJ databases">
        <authorList>
            <person name="Jaros S."/>
            <person name="Januszkiewicz K."/>
            <person name="Wedrychowicz H."/>
        </authorList>
    </citation>
    <scope>NUCLEOTIDE SEQUENCE [LARGE SCALE GENOMIC DNA]</scope>
    <source>
        <strain evidence="7 8">DSM 29431</strain>
    </source>
</reference>
<name>A0A1M5XYS4_9RHOB</name>
<dbReference type="Gene3D" id="3.40.190.80">
    <property type="match status" value="1"/>
</dbReference>
<evidence type="ECO:0000256" key="1">
    <source>
        <dbReference type="ARBA" id="ARBA00001033"/>
    </source>
</evidence>
<dbReference type="CDD" id="cd01639">
    <property type="entry name" value="IMPase"/>
    <property type="match status" value="1"/>
</dbReference>
<comment type="cofactor">
    <cofactor evidence="2 5 6">
        <name>Mg(2+)</name>
        <dbReference type="ChEBI" id="CHEBI:18420"/>
    </cofactor>
</comment>
<dbReference type="InterPro" id="IPR022337">
    <property type="entry name" value="Inositol_monophosphatase_SuhB"/>
</dbReference>
<dbReference type="Pfam" id="PF00459">
    <property type="entry name" value="Inositol_P"/>
    <property type="match status" value="1"/>
</dbReference>
<dbReference type="AlphaFoldDB" id="A0A1M5XYS4"/>
<dbReference type="GO" id="GO:0046872">
    <property type="term" value="F:metal ion binding"/>
    <property type="evidence" value="ECO:0007669"/>
    <property type="project" value="UniProtKB-KW"/>
</dbReference>
<accession>A0A1M5XYS4</accession>
<dbReference type="RefSeq" id="WP_072780064.1">
    <property type="nucleotide sequence ID" value="NZ_FQXC01000009.1"/>
</dbReference>
<dbReference type="GO" id="GO:0008934">
    <property type="term" value="F:inositol monophosphate 1-phosphatase activity"/>
    <property type="evidence" value="ECO:0007669"/>
    <property type="project" value="InterPro"/>
</dbReference>
<dbReference type="Gene3D" id="3.30.540.10">
    <property type="entry name" value="Fructose-1,6-Bisphosphatase, subunit A, domain 1"/>
    <property type="match status" value="1"/>
</dbReference>
<dbReference type="SUPFAM" id="SSF56655">
    <property type="entry name" value="Carbohydrate phosphatase"/>
    <property type="match status" value="1"/>
</dbReference>
<organism evidence="7 8">
    <name type="scientific">Marivita hallyeonensis</name>
    <dbReference type="NCBI Taxonomy" id="996342"/>
    <lineage>
        <taxon>Bacteria</taxon>
        <taxon>Pseudomonadati</taxon>
        <taxon>Pseudomonadota</taxon>
        <taxon>Alphaproteobacteria</taxon>
        <taxon>Rhodobacterales</taxon>
        <taxon>Roseobacteraceae</taxon>
        <taxon>Marivita</taxon>
    </lineage>
</organism>
<keyword evidence="5 6" id="KW-0479">Metal-binding</keyword>
<dbReference type="STRING" id="996342.SAMN05443551_4218"/>
<comment type="similarity">
    <text evidence="3 6">Belongs to the inositol monophosphatase superfamily.</text>
</comment>
<keyword evidence="8" id="KW-1185">Reference proteome</keyword>
<feature type="binding site" evidence="5">
    <location>
        <position position="88"/>
    </location>
    <ligand>
        <name>Mg(2+)</name>
        <dbReference type="ChEBI" id="CHEBI:18420"/>
        <label>1</label>
        <note>catalytic</note>
    </ligand>
</feature>
<dbReference type="EMBL" id="FQXC01000009">
    <property type="protein sequence ID" value="SHI04866.1"/>
    <property type="molecule type" value="Genomic_DNA"/>
</dbReference>
<dbReference type="PRINTS" id="PR01959">
    <property type="entry name" value="SBIMPHPHTASE"/>
</dbReference>
<gene>
    <name evidence="7" type="ORF">SAMN05443551_4218</name>
</gene>
<evidence type="ECO:0000256" key="5">
    <source>
        <dbReference type="PIRSR" id="PIRSR600760-2"/>
    </source>
</evidence>
<sequence>MQGSANLNIMIKAARKVGRSLNKDFREVENLQSSAVNAAAFVARTVAATADLLREELTGVRRTYGYLDARGETEGEDPTRRWIVNALDGQTNFLHGQPHYAVTIALEHKRQIVSAVVFDPAKDEMFYSEKGQGAWLNDNKRVRVSNRDRLVDAVLAHGVPNGVKRTLPATLKDMARVMPECAGLRASGSAALDLAYVASGRFDGFWQREATVIDLAAGMLIASEAGALIEGIRSGQKPLEDGAILSANNQLFSALAKVIRTTD</sequence>
<dbReference type="PANTHER" id="PTHR20854">
    <property type="entry name" value="INOSITOL MONOPHOSPHATASE"/>
    <property type="match status" value="1"/>
</dbReference>
<protein>
    <recommendedName>
        <fullName evidence="6">Inositol-1-monophosphatase</fullName>
        <ecNumber evidence="6">3.1.3.25</ecNumber>
    </recommendedName>
</protein>
<comment type="catalytic activity">
    <reaction evidence="1 6">
        <text>a myo-inositol phosphate + H2O = myo-inositol + phosphate</text>
        <dbReference type="Rhea" id="RHEA:24056"/>
        <dbReference type="ChEBI" id="CHEBI:15377"/>
        <dbReference type="ChEBI" id="CHEBI:17268"/>
        <dbReference type="ChEBI" id="CHEBI:43474"/>
        <dbReference type="ChEBI" id="CHEBI:84139"/>
        <dbReference type="EC" id="3.1.3.25"/>
    </reaction>
</comment>
<dbReference type="InterPro" id="IPR000760">
    <property type="entry name" value="Inositol_monophosphatase-like"/>
</dbReference>
<dbReference type="Proteomes" id="UP000184221">
    <property type="component" value="Unassembled WGS sequence"/>
</dbReference>
<dbReference type="InterPro" id="IPR033942">
    <property type="entry name" value="IMPase"/>
</dbReference>